<dbReference type="InterPro" id="IPR000569">
    <property type="entry name" value="HECT_dom"/>
</dbReference>
<proteinExistence type="predicted"/>
<evidence type="ECO:0000313" key="11">
    <source>
        <dbReference type="Proteomes" id="UP000007110"/>
    </source>
</evidence>
<protein>
    <recommendedName>
        <fullName evidence="3">HECT-type E3 ubiquitin transferase</fullName>
        <ecNumber evidence="3">2.3.2.26</ecNumber>
    </recommendedName>
</protein>
<keyword evidence="6 7" id="KW-0833">Ubl conjugation pathway</keyword>
<dbReference type="InParanoid" id="A0A7M7RAI1"/>
<dbReference type="GO" id="GO:0005737">
    <property type="term" value="C:cytoplasm"/>
    <property type="evidence" value="ECO:0007669"/>
    <property type="project" value="UniProtKB-SubCell"/>
</dbReference>
<dbReference type="AlphaFoldDB" id="A0A7M7RAI1"/>
<dbReference type="CTD" id="143279"/>
<dbReference type="GO" id="GO:0000209">
    <property type="term" value="P:protein polyubiquitination"/>
    <property type="evidence" value="ECO:0007669"/>
    <property type="project" value="InterPro"/>
</dbReference>
<dbReference type="GeneID" id="577684"/>
<dbReference type="InterPro" id="IPR044611">
    <property type="entry name" value="E3A/B/C-like"/>
</dbReference>
<sequence>MAVSMAGQICAACETTFSQGLQSQRVACPSCGRKLVGRVAAPMHPMQATRDRGNSGASLPPLSNPSSPTNEEHARSKFSGISNFFSNLGTKEKGKSAEKRSKEKLPRITPGQAMVSQNGARKIHTPDTQVAPGFKPITLQEFKSDVEKSKATKDTKILLKYFESTFLSFAHINVTFKDPVKNGKSLEDCGLVQEYIDSVYKCLLETTVEIQKITLKGIINSLLKDLKKPRDKNDLRAYLVLIQNPQFDKTSTFVIFAHLLRQLSTLADNDHHYMVHWFKGLPAANFKSIVERLQQFTSVRLFPPKSNELPPVGKCSWWIPSATKVLALLNASNSMCKPLKVPYTCFYNNTLDNIDLMKEYHAWQNPVGNQQIFTFCQYPFVLSLQAKRNIMQKDSEQQMIMTARRTLVAKVQQREMPNMNMLFLNLKVRRSHLVSDSLHEVANKKQDLKKKLRVTFAGEPGLDMGGLTKEWFLLLLRKVFREEYGMFTYFKKTHCFWFNPACTDCNQEFNLVGVLMGLAVYNSIILDIRFPAITYKKLLSPAVVPYNKPQASVGRCKVTMEDLEQVNPDLCHGLKELLKYDGDVEEDLCTTFQCSLPVYGTVMTYDLKPNGGDILVTNKNRREYVELYVNFLMNNSVYEQFAAFYHGFHSVCASNALIMLRPEEVEMLVCGSPVVDYEELEKVTLYDGFDKDDVTIKYFWEVAKGYPLPLQKKLLLFATGSDRVPIGGMGEMSFKIIRVDTSSNMLPMSHTCFNQLILPPYKSKRQLKQKLTIAISNAEGFGLE</sequence>
<comment type="subcellular location">
    <subcellularLocation>
        <location evidence="2">Cytoplasm</location>
    </subcellularLocation>
</comment>
<keyword evidence="5" id="KW-0808">Transferase</keyword>
<comment type="catalytic activity">
    <reaction evidence="1">
        <text>S-ubiquitinyl-[E2 ubiquitin-conjugating enzyme]-L-cysteine + [acceptor protein]-L-lysine = [E2 ubiquitin-conjugating enzyme]-L-cysteine + N(6)-ubiquitinyl-[acceptor protein]-L-lysine.</text>
        <dbReference type="EC" id="2.3.2.26"/>
    </reaction>
</comment>
<dbReference type="RefSeq" id="XP_782992.2">
    <property type="nucleotide sequence ID" value="XM_777899.5"/>
</dbReference>
<accession>A0A7M7RAI1</accession>
<dbReference type="OMA" id="DLMSEYY"/>
<dbReference type="FunFam" id="3.30.2160.10:FF:000004">
    <property type="entry name" value="probable E3 ubiquitin-protein ligase HERC4 isoform X1"/>
    <property type="match status" value="1"/>
</dbReference>
<keyword evidence="4" id="KW-0963">Cytoplasm</keyword>
<dbReference type="OrthoDB" id="5981550at2759"/>
<dbReference type="Gene3D" id="3.30.2410.10">
    <property type="entry name" value="Hect, E3 ligase catalytic domain"/>
    <property type="match status" value="1"/>
</dbReference>
<evidence type="ECO:0000256" key="5">
    <source>
        <dbReference type="ARBA" id="ARBA00022679"/>
    </source>
</evidence>
<dbReference type="EC" id="2.3.2.26" evidence="3"/>
<dbReference type="PANTHER" id="PTHR45700:SF9">
    <property type="entry name" value="HECT-TYPE E3 UBIQUITIN TRANSFERASE"/>
    <property type="match status" value="1"/>
</dbReference>
<keyword evidence="11" id="KW-1185">Reference proteome</keyword>
<evidence type="ECO:0000256" key="4">
    <source>
        <dbReference type="ARBA" id="ARBA00022490"/>
    </source>
</evidence>
<dbReference type="SMART" id="SM00119">
    <property type="entry name" value="HECTc"/>
    <property type="match status" value="1"/>
</dbReference>
<feature type="active site" description="Glycyl thioester intermediate" evidence="7">
    <location>
        <position position="752"/>
    </location>
</feature>
<dbReference type="EnsemblMetazoa" id="XM_777899">
    <property type="protein sequence ID" value="XP_782992"/>
    <property type="gene ID" value="LOC577684"/>
</dbReference>
<dbReference type="Pfam" id="PF00632">
    <property type="entry name" value="HECT"/>
    <property type="match status" value="1"/>
</dbReference>
<reference evidence="10" key="2">
    <citation type="submission" date="2021-01" db="UniProtKB">
        <authorList>
            <consortium name="EnsemblMetazoa"/>
        </authorList>
    </citation>
    <scope>IDENTIFICATION</scope>
</reference>
<dbReference type="KEGG" id="spu:577684"/>
<dbReference type="FunFam" id="3.30.2410.10:FF:000003">
    <property type="entry name" value="probable E3 ubiquitin-protein ligase HERC4 isoform X1"/>
    <property type="match status" value="1"/>
</dbReference>
<evidence type="ECO:0000256" key="2">
    <source>
        <dbReference type="ARBA" id="ARBA00004496"/>
    </source>
</evidence>
<evidence type="ECO:0000256" key="7">
    <source>
        <dbReference type="PROSITE-ProRule" id="PRU00104"/>
    </source>
</evidence>
<name>A0A7M7RAI1_STRPU</name>
<organism evidence="10 11">
    <name type="scientific">Strongylocentrotus purpuratus</name>
    <name type="common">Purple sea urchin</name>
    <dbReference type="NCBI Taxonomy" id="7668"/>
    <lineage>
        <taxon>Eukaryota</taxon>
        <taxon>Metazoa</taxon>
        <taxon>Echinodermata</taxon>
        <taxon>Eleutherozoa</taxon>
        <taxon>Echinozoa</taxon>
        <taxon>Echinoidea</taxon>
        <taxon>Euechinoidea</taxon>
        <taxon>Echinacea</taxon>
        <taxon>Camarodonta</taxon>
        <taxon>Echinidea</taxon>
        <taxon>Strongylocentrotidae</taxon>
        <taxon>Strongylocentrotus</taxon>
    </lineage>
</organism>
<feature type="domain" description="HECT" evidence="9">
    <location>
        <begin position="444"/>
        <end position="784"/>
    </location>
</feature>
<evidence type="ECO:0000256" key="3">
    <source>
        <dbReference type="ARBA" id="ARBA00012485"/>
    </source>
</evidence>
<dbReference type="GO" id="GO:0061630">
    <property type="term" value="F:ubiquitin protein ligase activity"/>
    <property type="evidence" value="ECO:0000318"/>
    <property type="project" value="GO_Central"/>
</dbReference>
<feature type="compositionally biased region" description="Basic and acidic residues" evidence="8">
    <location>
        <begin position="90"/>
        <end position="104"/>
    </location>
</feature>
<evidence type="ECO:0000256" key="6">
    <source>
        <dbReference type="ARBA" id="ARBA00022786"/>
    </source>
</evidence>
<feature type="region of interest" description="Disordered" evidence="8">
    <location>
        <begin position="85"/>
        <end position="104"/>
    </location>
</feature>
<feature type="compositionally biased region" description="Low complexity" evidence="8">
    <location>
        <begin position="58"/>
        <end position="68"/>
    </location>
</feature>
<dbReference type="PANTHER" id="PTHR45700">
    <property type="entry name" value="UBIQUITIN-PROTEIN LIGASE E3C"/>
    <property type="match status" value="1"/>
</dbReference>
<reference evidence="11" key="1">
    <citation type="submission" date="2015-02" db="EMBL/GenBank/DDBJ databases">
        <title>Genome sequencing for Strongylocentrotus purpuratus.</title>
        <authorList>
            <person name="Murali S."/>
            <person name="Liu Y."/>
            <person name="Vee V."/>
            <person name="English A."/>
            <person name="Wang M."/>
            <person name="Skinner E."/>
            <person name="Han Y."/>
            <person name="Muzny D.M."/>
            <person name="Worley K.C."/>
            <person name="Gibbs R.A."/>
        </authorList>
    </citation>
    <scope>NUCLEOTIDE SEQUENCE</scope>
</reference>
<dbReference type="Gene3D" id="3.30.2160.10">
    <property type="entry name" value="Hect, E3 ligase catalytic domain"/>
    <property type="match status" value="1"/>
</dbReference>
<dbReference type="FunCoup" id="A0A7M7RAI1">
    <property type="interactions" value="28"/>
</dbReference>
<evidence type="ECO:0000256" key="8">
    <source>
        <dbReference type="SAM" id="MobiDB-lite"/>
    </source>
</evidence>
<dbReference type="InterPro" id="IPR035983">
    <property type="entry name" value="Hect_E3_ubiquitin_ligase"/>
</dbReference>
<dbReference type="CDD" id="cd00078">
    <property type="entry name" value="HECTc"/>
    <property type="match status" value="1"/>
</dbReference>
<dbReference type="Gene3D" id="3.90.1750.10">
    <property type="entry name" value="Hect, E3 ligase catalytic domains"/>
    <property type="match status" value="1"/>
</dbReference>
<evidence type="ECO:0000259" key="9">
    <source>
        <dbReference type="PROSITE" id="PS50237"/>
    </source>
</evidence>
<evidence type="ECO:0000256" key="1">
    <source>
        <dbReference type="ARBA" id="ARBA00000885"/>
    </source>
</evidence>
<dbReference type="Proteomes" id="UP000007110">
    <property type="component" value="Unassembled WGS sequence"/>
</dbReference>
<dbReference type="SUPFAM" id="SSF56204">
    <property type="entry name" value="Hect, E3 ligase catalytic domain"/>
    <property type="match status" value="1"/>
</dbReference>
<feature type="region of interest" description="Disordered" evidence="8">
    <location>
        <begin position="46"/>
        <end position="74"/>
    </location>
</feature>
<dbReference type="PROSITE" id="PS50237">
    <property type="entry name" value="HECT"/>
    <property type="match status" value="1"/>
</dbReference>
<evidence type="ECO:0000313" key="10">
    <source>
        <dbReference type="EnsemblMetazoa" id="XP_782992"/>
    </source>
</evidence>